<evidence type="ECO:0000256" key="6">
    <source>
        <dbReference type="SAM" id="SignalP"/>
    </source>
</evidence>
<reference evidence="8 9" key="1">
    <citation type="submission" date="2024-05" db="EMBL/GenBank/DDBJ databases">
        <title>Haplotype-resolved chromosome-level genome assembly of Huyou (Citrus changshanensis).</title>
        <authorList>
            <person name="Miao C."/>
            <person name="Chen W."/>
            <person name="Wu Y."/>
            <person name="Wang L."/>
            <person name="Zhao S."/>
            <person name="Grierson D."/>
            <person name="Xu C."/>
            <person name="Chen K."/>
        </authorList>
    </citation>
    <scope>NUCLEOTIDE SEQUENCE [LARGE SCALE GENOMIC DNA]</scope>
    <source>
        <strain evidence="8">01-14</strain>
        <tissue evidence="8">Leaf</tissue>
    </source>
</reference>
<evidence type="ECO:0000313" key="8">
    <source>
        <dbReference type="EMBL" id="KAK9208454.1"/>
    </source>
</evidence>
<dbReference type="PANTHER" id="PTHR47967">
    <property type="entry name" value="OS07G0603500 PROTEIN-RELATED"/>
    <property type="match status" value="1"/>
</dbReference>
<dbReference type="PROSITE" id="PS51767">
    <property type="entry name" value="PEPTIDASE_A1"/>
    <property type="match status" value="1"/>
</dbReference>
<dbReference type="Pfam" id="PF14543">
    <property type="entry name" value="TAXi_N"/>
    <property type="match status" value="1"/>
</dbReference>
<dbReference type="InterPro" id="IPR034161">
    <property type="entry name" value="Pepsin-like_plant"/>
</dbReference>
<dbReference type="AlphaFoldDB" id="A0AAP0MDK1"/>
<evidence type="ECO:0000259" key="7">
    <source>
        <dbReference type="PROSITE" id="PS51767"/>
    </source>
</evidence>
<evidence type="ECO:0000256" key="5">
    <source>
        <dbReference type="ARBA" id="ARBA00023180"/>
    </source>
</evidence>
<dbReference type="Proteomes" id="UP001428341">
    <property type="component" value="Unassembled WGS sequence"/>
</dbReference>
<dbReference type="CDD" id="cd05476">
    <property type="entry name" value="pepsin_A_like_plant"/>
    <property type="match status" value="1"/>
</dbReference>
<dbReference type="SUPFAM" id="SSF50630">
    <property type="entry name" value="Acid proteases"/>
    <property type="match status" value="1"/>
</dbReference>
<dbReference type="InterPro" id="IPR032799">
    <property type="entry name" value="TAXi_C"/>
</dbReference>
<dbReference type="InterPro" id="IPR033121">
    <property type="entry name" value="PEPTIDASE_A1"/>
</dbReference>
<keyword evidence="6" id="KW-0732">Signal</keyword>
<dbReference type="GO" id="GO:0006508">
    <property type="term" value="P:proteolysis"/>
    <property type="evidence" value="ECO:0007669"/>
    <property type="project" value="UniProtKB-KW"/>
</dbReference>
<evidence type="ECO:0000256" key="2">
    <source>
        <dbReference type="ARBA" id="ARBA00022670"/>
    </source>
</evidence>
<feature type="signal peptide" evidence="6">
    <location>
        <begin position="1"/>
        <end position="22"/>
    </location>
</feature>
<dbReference type="Pfam" id="PF14541">
    <property type="entry name" value="TAXi_C"/>
    <property type="match status" value="1"/>
</dbReference>
<accession>A0AAP0MDK1</accession>
<comment type="caution">
    <text evidence="8">The sequence shown here is derived from an EMBL/GenBank/DDBJ whole genome shotgun (WGS) entry which is preliminary data.</text>
</comment>
<name>A0AAP0MDK1_9ROSI</name>
<gene>
    <name evidence="8" type="ORF">WN944_000810</name>
</gene>
<proteinExistence type="inferred from homology"/>
<feature type="chain" id="PRO_5043012887" description="Peptidase A1 domain-containing protein" evidence="6">
    <location>
        <begin position="23"/>
        <end position="365"/>
    </location>
</feature>
<protein>
    <recommendedName>
        <fullName evidence="7">Peptidase A1 domain-containing protein</fullName>
    </recommendedName>
</protein>
<keyword evidence="9" id="KW-1185">Reference proteome</keyword>
<comment type="similarity">
    <text evidence="1">Belongs to the peptidase A1 family.</text>
</comment>
<dbReference type="InterPro" id="IPR032861">
    <property type="entry name" value="TAXi_N"/>
</dbReference>
<evidence type="ECO:0000313" key="9">
    <source>
        <dbReference type="Proteomes" id="UP001428341"/>
    </source>
</evidence>
<dbReference type="Gene3D" id="2.40.70.10">
    <property type="entry name" value="Acid Proteases"/>
    <property type="match status" value="2"/>
</dbReference>
<dbReference type="GO" id="GO:0005576">
    <property type="term" value="C:extracellular region"/>
    <property type="evidence" value="ECO:0007669"/>
    <property type="project" value="TreeGrafter"/>
</dbReference>
<dbReference type="InterPro" id="IPR021109">
    <property type="entry name" value="Peptidase_aspartic_dom_sf"/>
</dbReference>
<keyword evidence="3" id="KW-0064">Aspartyl protease</keyword>
<evidence type="ECO:0000256" key="3">
    <source>
        <dbReference type="ARBA" id="ARBA00022750"/>
    </source>
</evidence>
<keyword evidence="4" id="KW-0378">Hydrolase</keyword>
<sequence>MALKTFSTYAFLCLSIIWPSFCTKENPKLVQDENPKLFQAEIIFVHGIYVMHLSIGSPPVDIYGSVDTGSDLVWTQCEPCPQSQCFRQEASLFDPKKSSTYNSISCFSFQCVIAGTNCSEGDCIYSLAYGRGLHGSFSSGNIATETLTFGSTSGKPLEMPKIIFGCGHNNSESPNTPSNQTGTIGLGPGSSSLISQMATSIAGKFSYCLPHQGSSTINFGGIVAGAGVVSTPLIIRDHYYLTLEAISRTLLPLECHSNLKLVMSNMIRAQPIEIKIGEPGLSDILCYNISSQPELPEVTIHFKGADVKLSPSNIFQNISDDLMCSAFRGGDANTIYGNIMQINFLIGYDIEQRTVSFKSTHCANN</sequence>
<organism evidence="8 9">
    <name type="scientific">Citrus x changshan-huyou</name>
    <dbReference type="NCBI Taxonomy" id="2935761"/>
    <lineage>
        <taxon>Eukaryota</taxon>
        <taxon>Viridiplantae</taxon>
        <taxon>Streptophyta</taxon>
        <taxon>Embryophyta</taxon>
        <taxon>Tracheophyta</taxon>
        <taxon>Spermatophyta</taxon>
        <taxon>Magnoliopsida</taxon>
        <taxon>eudicotyledons</taxon>
        <taxon>Gunneridae</taxon>
        <taxon>Pentapetalae</taxon>
        <taxon>rosids</taxon>
        <taxon>malvids</taxon>
        <taxon>Sapindales</taxon>
        <taxon>Rutaceae</taxon>
        <taxon>Aurantioideae</taxon>
        <taxon>Citrus</taxon>
    </lineage>
</organism>
<evidence type="ECO:0000256" key="1">
    <source>
        <dbReference type="ARBA" id="ARBA00007447"/>
    </source>
</evidence>
<dbReference type="InterPro" id="IPR051708">
    <property type="entry name" value="Plant_Aspart_Prot_A1"/>
</dbReference>
<evidence type="ECO:0000256" key="4">
    <source>
        <dbReference type="ARBA" id="ARBA00022801"/>
    </source>
</evidence>
<keyword evidence="5" id="KW-0325">Glycoprotein</keyword>
<dbReference type="EMBL" id="JBCGBO010000004">
    <property type="protein sequence ID" value="KAK9208454.1"/>
    <property type="molecule type" value="Genomic_DNA"/>
</dbReference>
<dbReference type="GO" id="GO:0004190">
    <property type="term" value="F:aspartic-type endopeptidase activity"/>
    <property type="evidence" value="ECO:0007669"/>
    <property type="project" value="UniProtKB-KW"/>
</dbReference>
<dbReference type="PANTHER" id="PTHR47967:SF116">
    <property type="entry name" value="ASPARTIC PROTEINASE CDR1-LIKE"/>
    <property type="match status" value="1"/>
</dbReference>
<keyword evidence="2" id="KW-0645">Protease</keyword>
<feature type="domain" description="Peptidase A1" evidence="7">
    <location>
        <begin position="49"/>
        <end position="358"/>
    </location>
</feature>